<name>A0A2H5BFT8_9CAUD</name>
<dbReference type="GeneID" id="40098850"/>
<dbReference type="Proteomes" id="UP000241261">
    <property type="component" value="Segment"/>
</dbReference>
<proteinExistence type="predicted"/>
<evidence type="ECO:0000313" key="1">
    <source>
        <dbReference type="EMBL" id="AUG84849.1"/>
    </source>
</evidence>
<dbReference type="RefSeq" id="YP_009622113.1">
    <property type="nucleotide sequence ID" value="NC_042099.1"/>
</dbReference>
<evidence type="ECO:0000313" key="2">
    <source>
        <dbReference type="Proteomes" id="UP000241261"/>
    </source>
</evidence>
<accession>A0A2H5BFT8</accession>
<organism evidence="1 2">
    <name type="scientific">Microbacterium phage Dismas</name>
    <dbReference type="NCBI Taxonomy" id="2065199"/>
    <lineage>
        <taxon>Viruses</taxon>
        <taxon>Duplodnaviria</taxon>
        <taxon>Heunggongvirae</taxon>
        <taxon>Uroviricota</taxon>
        <taxon>Caudoviricetes</taxon>
        <taxon>Dismasvirus</taxon>
        <taxon>Dismasvirus dismas</taxon>
    </lineage>
</organism>
<gene>
    <name evidence="1" type="primary">52</name>
    <name evidence="1" type="ORF">PBI_DISMAS_52</name>
</gene>
<dbReference type="KEGG" id="vg:40098850"/>
<keyword evidence="2" id="KW-1185">Reference proteome</keyword>
<protein>
    <submittedName>
        <fullName evidence="1">Uncharacterized protein</fullName>
    </submittedName>
</protein>
<sequence length="53" mass="5878">MTGQATVELGRRIVRARAAANEAAVVAGPNSYIARKALQAYRDLRETARFLFR</sequence>
<reference evidence="1 2" key="1">
    <citation type="submission" date="2017-12" db="EMBL/GenBank/DDBJ databases">
        <authorList>
            <person name="Tomczak R."/>
            <person name="Garlena R.A."/>
            <person name="Russell D.A."/>
            <person name="Pope W.H."/>
            <person name="Jacobs-Sera D."/>
            <person name="Hatfull G.F."/>
        </authorList>
    </citation>
    <scope>NUCLEOTIDE SEQUENCE [LARGE SCALE GENOMIC DNA]</scope>
</reference>
<dbReference type="EMBL" id="MG670586">
    <property type="protein sequence ID" value="AUG84849.1"/>
    <property type="molecule type" value="Genomic_DNA"/>
</dbReference>